<gene>
    <name evidence="5" type="ORF">GWO68_02015</name>
</gene>
<dbReference type="Proteomes" id="UP000478546">
    <property type="component" value="Unassembled WGS sequence"/>
</dbReference>
<dbReference type="RefSeq" id="WP_162344731.1">
    <property type="nucleotide sequence ID" value="NZ_JAAEAA010000002.1"/>
</dbReference>
<proteinExistence type="inferred from homology"/>
<sequence length="216" mass="24783">MPLLFSRQLNEHTILGAWSITERAEELLLALPTGISPDLMLEQAHPRRQKEWLASRVLVYSLLQQFTSDIPVLQRNTHGRPVFEQAPFHVSISHSPGLAAVIVSDKYEVGIDVELLSPKALRVANKFLSEDEKNYTCGEEGKTCLYWSAKETLYKMYSQRKLIFKENLLLQPDPETENLLLGRVQTDNFSKLYQVQHEIINEHVLTYCIDTSTNEL</sequence>
<dbReference type="InterPro" id="IPR008278">
    <property type="entry name" value="4-PPantetheinyl_Trfase_dom"/>
</dbReference>
<dbReference type="AlphaFoldDB" id="A0A6B2GXH4"/>
<name>A0A6B2GXH4_9BACT</name>
<dbReference type="PANTHER" id="PTHR12215:SF10">
    <property type="entry name" value="L-AMINOADIPATE-SEMIALDEHYDE DEHYDROGENASE-PHOSPHOPANTETHEINYL TRANSFERASE"/>
    <property type="match status" value="1"/>
</dbReference>
<evidence type="ECO:0000259" key="4">
    <source>
        <dbReference type="Pfam" id="PF17837"/>
    </source>
</evidence>
<accession>A0A6B2GXH4</accession>
<keyword evidence="2 5" id="KW-0808">Transferase</keyword>
<dbReference type="GO" id="GO:0000287">
    <property type="term" value="F:magnesium ion binding"/>
    <property type="evidence" value="ECO:0007669"/>
    <property type="project" value="InterPro"/>
</dbReference>
<dbReference type="InterPro" id="IPR050559">
    <property type="entry name" value="P-Pant_transferase_sf"/>
</dbReference>
<dbReference type="EMBL" id="JAAEAA010000002">
    <property type="protein sequence ID" value="NDK54681.1"/>
    <property type="molecule type" value="Genomic_DNA"/>
</dbReference>
<keyword evidence="6" id="KW-1185">Reference proteome</keyword>
<dbReference type="GO" id="GO:0008897">
    <property type="term" value="F:holo-[acyl-carrier-protein] synthase activity"/>
    <property type="evidence" value="ECO:0007669"/>
    <property type="project" value="InterPro"/>
</dbReference>
<dbReference type="GO" id="GO:0005829">
    <property type="term" value="C:cytosol"/>
    <property type="evidence" value="ECO:0007669"/>
    <property type="project" value="TreeGrafter"/>
</dbReference>
<dbReference type="InterPro" id="IPR041354">
    <property type="entry name" value="4PPT_N"/>
</dbReference>
<evidence type="ECO:0000256" key="2">
    <source>
        <dbReference type="ARBA" id="ARBA00022679"/>
    </source>
</evidence>
<dbReference type="PANTHER" id="PTHR12215">
    <property type="entry name" value="PHOSPHOPANTETHEINE TRANSFERASE"/>
    <property type="match status" value="1"/>
</dbReference>
<dbReference type="InterPro" id="IPR037143">
    <property type="entry name" value="4-PPantetheinyl_Trfase_dom_sf"/>
</dbReference>
<evidence type="ECO:0000259" key="3">
    <source>
        <dbReference type="Pfam" id="PF01648"/>
    </source>
</evidence>
<organism evidence="5 6">
    <name type="scientific">Pontibacter fetidus</name>
    <dbReference type="NCBI Taxonomy" id="2700082"/>
    <lineage>
        <taxon>Bacteria</taxon>
        <taxon>Pseudomonadati</taxon>
        <taxon>Bacteroidota</taxon>
        <taxon>Cytophagia</taxon>
        <taxon>Cytophagales</taxon>
        <taxon>Hymenobacteraceae</taxon>
        <taxon>Pontibacter</taxon>
    </lineage>
</organism>
<evidence type="ECO:0000256" key="1">
    <source>
        <dbReference type="ARBA" id="ARBA00010990"/>
    </source>
</evidence>
<comment type="caution">
    <text evidence="5">The sequence shown here is derived from an EMBL/GenBank/DDBJ whole genome shotgun (WGS) entry which is preliminary data.</text>
</comment>
<evidence type="ECO:0000313" key="6">
    <source>
        <dbReference type="Proteomes" id="UP000478546"/>
    </source>
</evidence>
<protein>
    <submittedName>
        <fullName evidence="5">4'-phosphopantetheinyl transferase superfamily protein</fullName>
    </submittedName>
</protein>
<feature type="domain" description="4'-phosphopantetheinyl transferase N-terminal" evidence="4">
    <location>
        <begin position="40"/>
        <end position="104"/>
    </location>
</feature>
<comment type="similarity">
    <text evidence="1">Belongs to the P-Pant transferase superfamily. Gsp/Sfp/HetI/AcpT family.</text>
</comment>
<feature type="domain" description="4'-phosphopantetheinyl transferase" evidence="3">
    <location>
        <begin position="109"/>
        <end position="208"/>
    </location>
</feature>
<dbReference type="SUPFAM" id="SSF56214">
    <property type="entry name" value="4'-phosphopantetheinyl transferase"/>
    <property type="match status" value="2"/>
</dbReference>
<reference evidence="5 6" key="1">
    <citation type="submission" date="2020-01" db="EMBL/GenBank/DDBJ databases">
        <authorList>
            <person name="Kim M.K."/>
        </authorList>
    </citation>
    <scope>NUCLEOTIDE SEQUENCE [LARGE SCALE GENOMIC DNA]</scope>
    <source>
        <strain evidence="5 6">BT213</strain>
    </source>
</reference>
<dbReference type="Gene3D" id="3.90.470.20">
    <property type="entry name" value="4'-phosphopantetheinyl transferase domain"/>
    <property type="match status" value="1"/>
</dbReference>
<dbReference type="Pfam" id="PF17837">
    <property type="entry name" value="4PPT_N"/>
    <property type="match status" value="1"/>
</dbReference>
<dbReference type="Pfam" id="PF01648">
    <property type="entry name" value="ACPS"/>
    <property type="match status" value="1"/>
</dbReference>
<evidence type="ECO:0000313" key="5">
    <source>
        <dbReference type="EMBL" id="NDK54681.1"/>
    </source>
</evidence>
<dbReference type="GO" id="GO:0019878">
    <property type="term" value="P:lysine biosynthetic process via aminoadipic acid"/>
    <property type="evidence" value="ECO:0007669"/>
    <property type="project" value="TreeGrafter"/>
</dbReference>